<evidence type="ECO:0000313" key="1">
    <source>
        <dbReference type="EMBL" id="EDY34046.1"/>
    </source>
</evidence>
<comment type="caution">
    <text evidence="1">The sequence shown here is derived from an EMBL/GenBank/DDBJ whole genome shotgun (WGS) entry which is preliminary data.</text>
</comment>
<sequence length="41" mass="4662">MKNEIQIPLQVIDDLQGDFVNLISCITFNIKFDVGVKSPRL</sequence>
<accession>B5CKY3</accession>
<dbReference type="AlphaFoldDB" id="B5CKY3"/>
<dbReference type="EMBL" id="ABOU02000006">
    <property type="protein sequence ID" value="EDY34046.1"/>
    <property type="molecule type" value="Genomic_DNA"/>
</dbReference>
<reference evidence="1 2" key="1">
    <citation type="submission" date="2008-08" db="EMBL/GenBank/DDBJ databases">
        <title>Draft genome sequence of Ruminococcus lactaris ATCC 29176.</title>
        <authorList>
            <person name="Sudarsanam P."/>
            <person name="Ley R."/>
            <person name="Guruge J."/>
            <person name="Turnbaugh P.J."/>
            <person name="Mahowald M."/>
            <person name="Liep D."/>
            <person name="Gordon J."/>
        </authorList>
    </citation>
    <scope>NUCLEOTIDE SEQUENCE [LARGE SCALE GENOMIC DNA]</scope>
    <source>
        <strain evidence="1 2">ATCC 29176</strain>
    </source>
</reference>
<dbReference type="Proteomes" id="UP000003254">
    <property type="component" value="Unassembled WGS sequence"/>
</dbReference>
<protein>
    <submittedName>
        <fullName evidence="1">Uncharacterized protein</fullName>
    </submittedName>
</protein>
<gene>
    <name evidence="1" type="ORF">RUMLAC_00097</name>
</gene>
<proteinExistence type="predicted"/>
<keyword evidence="2" id="KW-1185">Reference proteome</keyword>
<name>B5CKY3_9FIRM</name>
<evidence type="ECO:0000313" key="2">
    <source>
        <dbReference type="Proteomes" id="UP000003254"/>
    </source>
</evidence>
<organism evidence="1 2">
    <name type="scientific">[Ruminococcus] lactaris ATCC 29176</name>
    <dbReference type="NCBI Taxonomy" id="471875"/>
    <lineage>
        <taxon>Bacteria</taxon>
        <taxon>Bacillati</taxon>
        <taxon>Bacillota</taxon>
        <taxon>Clostridia</taxon>
        <taxon>Lachnospirales</taxon>
        <taxon>Lachnospiraceae</taxon>
        <taxon>Mediterraneibacter</taxon>
    </lineage>
</organism>
<dbReference type="HOGENOM" id="CLU_3276165_0_0_9"/>
<reference evidence="1 2" key="2">
    <citation type="submission" date="2008-08" db="EMBL/GenBank/DDBJ databases">
        <authorList>
            <person name="Fulton L."/>
            <person name="Clifton S."/>
            <person name="Fulton B."/>
            <person name="Xu J."/>
            <person name="Minx P."/>
            <person name="Pepin K.H."/>
            <person name="Johnson M."/>
            <person name="Bhonagiri V."/>
            <person name="Nash W.E."/>
            <person name="Mardis E.R."/>
            <person name="Wilson R.K."/>
        </authorList>
    </citation>
    <scope>NUCLEOTIDE SEQUENCE [LARGE SCALE GENOMIC DNA]</scope>
    <source>
        <strain evidence="1 2">ATCC 29176</strain>
    </source>
</reference>